<reference evidence="9 10" key="1">
    <citation type="journal article" date="2017" name="PLoS Biol.">
        <title>The sea cucumber genome provides insights into morphological evolution and visceral regeneration.</title>
        <authorList>
            <person name="Zhang X."/>
            <person name="Sun L."/>
            <person name="Yuan J."/>
            <person name="Sun Y."/>
            <person name="Gao Y."/>
            <person name="Zhang L."/>
            <person name="Li S."/>
            <person name="Dai H."/>
            <person name="Hamel J.F."/>
            <person name="Liu C."/>
            <person name="Yu Y."/>
            <person name="Liu S."/>
            <person name="Lin W."/>
            <person name="Guo K."/>
            <person name="Jin S."/>
            <person name="Xu P."/>
            <person name="Storey K.B."/>
            <person name="Huan P."/>
            <person name="Zhang T."/>
            <person name="Zhou Y."/>
            <person name="Zhang J."/>
            <person name="Lin C."/>
            <person name="Li X."/>
            <person name="Xing L."/>
            <person name="Huo D."/>
            <person name="Sun M."/>
            <person name="Wang L."/>
            <person name="Mercier A."/>
            <person name="Li F."/>
            <person name="Yang H."/>
            <person name="Xiang J."/>
        </authorList>
    </citation>
    <scope>NUCLEOTIDE SEQUENCE [LARGE SCALE GENOMIC DNA]</scope>
    <source>
        <strain evidence="9">Shaxun</strain>
        <tissue evidence="9">Muscle</tissue>
    </source>
</reference>
<feature type="region of interest" description="Disordered" evidence="7">
    <location>
        <begin position="720"/>
        <end position="776"/>
    </location>
</feature>
<feature type="region of interest" description="Disordered" evidence="7">
    <location>
        <begin position="902"/>
        <end position="1028"/>
    </location>
</feature>
<comment type="caution">
    <text evidence="9">The sequence shown here is derived from an EMBL/GenBank/DDBJ whole genome shotgun (WGS) entry which is preliminary data.</text>
</comment>
<dbReference type="Pfam" id="PF00254">
    <property type="entry name" value="FKBP_C"/>
    <property type="match status" value="1"/>
</dbReference>
<dbReference type="PROSITE" id="PS50059">
    <property type="entry name" value="FKBP_PPIASE"/>
    <property type="match status" value="1"/>
</dbReference>
<feature type="domain" description="PPIase FKBP-type" evidence="8">
    <location>
        <begin position="148"/>
        <end position="240"/>
    </location>
</feature>
<evidence type="ECO:0000256" key="1">
    <source>
        <dbReference type="ARBA" id="ARBA00000971"/>
    </source>
</evidence>
<keyword evidence="10" id="KW-1185">Reference proteome</keyword>
<evidence type="ECO:0000313" key="10">
    <source>
        <dbReference type="Proteomes" id="UP000230750"/>
    </source>
</evidence>
<dbReference type="Pfam" id="PF23649">
    <property type="entry name" value="FKBP15"/>
    <property type="match status" value="1"/>
</dbReference>
<evidence type="ECO:0000256" key="5">
    <source>
        <dbReference type="PROSITE-ProRule" id="PRU00277"/>
    </source>
</evidence>
<sequence>MYPSNTHLLLQFVRRPLPDDQPLCPQVKLIIFSYSSNGTYIKHGKLGAAILGNHSASDYKILLYISKMQQVTHVRLTPQFLFTIQPNNYATFYDEQRQNWSIMFESEQNAMDFAKQVALAKLNSGGGVTSSVIQQDLTVGKGDAVVTGDSVEVKYTGWLYQSKMFGDVFDSNANVDKPFRFKIGKGKVIKGWEEGVTGMKKGGRRLLVIPPSHAYGKKGLSSRIPPNSTLIFDVEIKKIKLSRDKEDGESMSSDAAEMAKSSDEMMTSPRMKNGTESPRVDSRSQSENEPMSPTTSSKAKLISRMAKMGQPMLPMSGATVATDNSTDSEADIIHRRQVHRSDTGGPPTPSSLPSSRKPIKTPRKHLPNPAPPSQLPSHQDQISSQPHQLAIYQSQPQYPDQMQQQQQQQPQQPMVVNQPPMGINQPPMQFQQQPVQANVMFGQQNHQGHMAQHPPMGQQLAAPVGFQTQMAPTTMYPGALMQPATSDVQSTLVLSEARQHHSDLRQAVIQVSDKINNISQKIDTLHANQMHAANSGSNAPNMEANILMQNIQRIMQENDRLKKDVYEKSSKIETQNDKISELLQRNQMFVEESNSLLEKRNDTYKQTAAQSQLRVLELEQEKVKLTTDLSNATAKLSSLQLELGQVQQREADVRSKLSTIVTSAEDQQSEVDILKVQSRDAEKKVENLSRLLKEEKQVKKQLEGRLSNLEEEMADLKAEKEAVEKNLSDRRKKAAAEKQRSQDEMEEMKRSYEEELSSLKTRLRQQKSSTDAATAEQVSQIEKELEVQFKERSERIINQAKDTYQREIRDVRDEKEQLARKLAATEQKLLTYRSSQGDSKQQVDDLKEKLEESQAWKEKVKKVMNNVYHSLKSEFESGQSYKGTEILATIMNTIKVTTIRLVQQQSSQEEDEEEEEETEESEDEEDEEVDQSSQEGESQQGEVPEDDGEDEEKEEEEEEKAEGDGDWDEDNTRQEEIGGIHNENPESDGNVNDDGLEAAGSLSSDPVVSVPDLPDVDLSSETVEADSQPFVKTMMLQKKRLSRRKDDLRKRQILK</sequence>
<dbReference type="InterPro" id="IPR046357">
    <property type="entry name" value="PPIase_dom_sf"/>
</dbReference>
<dbReference type="Proteomes" id="UP000230750">
    <property type="component" value="Unassembled WGS sequence"/>
</dbReference>
<organism evidence="9 10">
    <name type="scientific">Stichopus japonicus</name>
    <name type="common">Sea cucumber</name>
    <dbReference type="NCBI Taxonomy" id="307972"/>
    <lineage>
        <taxon>Eukaryota</taxon>
        <taxon>Metazoa</taxon>
        <taxon>Echinodermata</taxon>
        <taxon>Eleutherozoa</taxon>
        <taxon>Echinozoa</taxon>
        <taxon>Holothuroidea</taxon>
        <taxon>Aspidochirotacea</taxon>
        <taxon>Aspidochirotida</taxon>
        <taxon>Stichopodidae</taxon>
        <taxon>Apostichopus</taxon>
    </lineage>
</organism>
<dbReference type="SUPFAM" id="SSF54534">
    <property type="entry name" value="FKBP-like"/>
    <property type="match status" value="1"/>
</dbReference>
<proteinExistence type="predicted"/>
<keyword evidence="6" id="KW-0175">Coiled coil</keyword>
<dbReference type="InterPro" id="IPR001179">
    <property type="entry name" value="PPIase_FKBP_dom"/>
</dbReference>
<comment type="catalytic activity">
    <reaction evidence="1 5">
        <text>[protein]-peptidylproline (omega=180) = [protein]-peptidylproline (omega=0)</text>
        <dbReference type="Rhea" id="RHEA:16237"/>
        <dbReference type="Rhea" id="RHEA-COMP:10747"/>
        <dbReference type="Rhea" id="RHEA-COMP:10748"/>
        <dbReference type="ChEBI" id="CHEBI:83833"/>
        <dbReference type="ChEBI" id="CHEBI:83834"/>
        <dbReference type="EC" id="5.2.1.8"/>
    </reaction>
</comment>
<feature type="region of interest" description="Disordered" evidence="7">
    <location>
        <begin position="242"/>
        <end position="299"/>
    </location>
</feature>
<keyword evidence="3 5" id="KW-0697">Rotamase</keyword>
<feature type="compositionally biased region" description="Basic residues" evidence="7">
    <location>
        <begin position="357"/>
        <end position="366"/>
    </location>
</feature>
<dbReference type="OrthoDB" id="77911at2759"/>
<evidence type="ECO:0000256" key="4">
    <source>
        <dbReference type="ARBA" id="ARBA00023235"/>
    </source>
</evidence>
<evidence type="ECO:0000313" key="9">
    <source>
        <dbReference type="EMBL" id="PIK62039.1"/>
    </source>
</evidence>
<evidence type="ECO:0000256" key="3">
    <source>
        <dbReference type="ARBA" id="ARBA00023110"/>
    </source>
</evidence>
<evidence type="ECO:0000259" key="8">
    <source>
        <dbReference type="PROSITE" id="PS50059"/>
    </source>
</evidence>
<feature type="compositionally biased region" description="Low complexity" evidence="7">
    <location>
        <begin position="1001"/>
        <end position="1020"/>
    </location>
</feature>
<feature type="compositionally biased region" description="Acidic residues" evidence="7">
    <location>
        <begin position="908"/>
        <end position="930"/>
    </location>
</feature>
<dbReference type="GO" id="GO:0003755">
    <property type="term" value="F:peptidyl-prolyl cis-trans isomerase activity"/>
    <property type="evidence" value="ECO:0007669"/>
    <property type="project" value="UniProtKB-KW"/>
</dbReference>
<feature type="compositionally biased region" description="Polar residues" evidence="7">
    <location>
        <begin position="375"/>
        <end position="387"/>
    </location>
</feature>
<feature type="region of interest" description="Disordered" evidence="7">
    <location>
        <begin position="335"/>
        <end position="418"/>
    </location>
</feature>
<feature type="compositionally biased region" description="Basic and acidic residues" evidence="7">
    <location>
        <begin position="720"/>
        <end position="753"/>
    </location>
</feature>
<dbReference type="PANTHER" id="PTHR44927">
    <property type="entry name" value="FK506-BINDING PROTEIN 15"/>
    <property type="match status" value="1"/>
</dbReference>
<feature type="compositionally biased region" description="Polar residues" evidence="7">
    <location>
        <begin position="287"/>
        <end position="298"/>
    </location>
</feature>
<dbReference type="PANTHER" id="PTHR44927:SF1">
    <property type="entry name" value="FK506-BINDING PROTEIN 15"/>
    <property type="match status" value="1"/>
</dbReference>
<dbReference type="STRING" id="307972.A0A2G8LP41"/>
<accession>A0A2G8LP41</accession>
<keyword evidence="4 5" id="KW-0413">Isomerase</keyword>
<dbReference type="InterPro" id="IPR056598">
    <property type="entry name" value="FKBP-15_dom"/>
</dbReference>
<dbReference type="FunFam" id="3.10.50.40:FF:000006">
    <property type="entry name" value="Peptidyl-prolyl cis-trans isomerase"/>
    <property type="match status" value="1"/>
</dbReference>
<feature type="compositionally biased region" description="Polar residues" evidence="7">
    <location>
        <begin position="766"/>
        <end position="776"/>
    </location>
</feature>
<dbReference type="Gene3D" id="3.10.50.40">
    <property type="match status" value="1"/>
</dbReference>
<gene>
    <name evidence="9" type="ORF">BSL78_01050</name>
</gene>
<dbReference type="EC" id="5.2.1.8" evidence="2 5"/>
<name>A0A2G8LP41_STIJA</name>
<feature type="compositionally biased region" description="Acidic residues" evidence="7">
    <location>
        <begin position="943"/>
        <end position="969"/>
    </location>
</feature>
<evidence type="ECO:0000256" key="2">
    <source>
        <dbReference type="ARBA" id="ARBA00013194"/>
    </source>
</evidence>
<evidence type="ECO:0000256" key="7">
    <source>
        <dbReference type="SAM" id="MobiDB-lite"/>
    </source>
</evidence>
<dbReference type="EMBL" id="MRZV01000020">
    <property type="protein sequence ID" value="PIK62039.1"/>
    <property type="molecule type" value="Genomic_DNA"/>
</dbReference>
<dbReference type="AlphaFoldDB" id="A0A2G8LP41"/>
<feature type="compositionally biased region" description="Low complexity" evidence="7">
    <location>
        <begin position="393"/>
        <end position="418"/>
    </location>
</feature>
<evidence type="ECO:0000256" key="6">
    <source>
        <dbReference type="SAM" id="Coils"/>
    </source>
</evidence>
<protein>
    <recommendedName>
        <fullName evidence="2 5">peptidylprolyl isomerase</fullName>
        <ecNumber evidence="2 5">5.2.1.8</ecNumber>
    </recommendedName>
</protein>
<feature type="coiled-coil region" evidence="6">
    <location>
        <begin position="797"/>
        <end position="866"/>
    </location>
</feature>
<feature type="compositionally biased region" description="Low complexity" evidence="7">
    <location>
        <begin position="931"/>
        <end position="942"/>
    </location>
</feature>